<dbReference type="EMBL" id="NMUE01000016">
    <property type="protein sequence ID" value="RFA96029.1"/>
    <property type="molecule type" value="Genomic_DNA"/>
</dbReference>
<organism evidence="1 4">
    <name type="scientific">Pyrobaculum aerophilum</name>
    <dbReference type="NCBI Taxonomy" id="13773"/>
    <lineage>
        <taxon>Archaea</taxon>
        <taxon>Thermoproteota</taxon>
        <taxon>Thermoprotei</taxon>
        <taxon>Thermoproteales</taxon>
        <taxon>Thermoproteaceae</taxon>
        <taxon>Pyrobaculum</taxon>
    </lineage>
</organism>
<dbReference type="Proteomes" id="UP000257123">
    <property type="component" value="Unassembled WGS sequence"/>
</dbReference>
<evidence type="ECO:0000313" key="4">
    <source>
        <dbReference type="Proteomes" id="UP000257123"/>
    </source>
</evidence>
<sequence>MDIKKLVASVASVLTRADIHTIYSMVIIAKEEMRIKTDIPITTVEEAVRQLVEEGYLVEYEETSLDLSKKEKKYIATEKIRQLAEQLPPKILQLTKMKYITPSFYYLLNYTQRK</sequence>
<dbReference type="EMBL" id="NMUF01000016">
    <property type="protein sequence ID" value="RFA98458.1"/>
    <property type="molecule type" value="Genomic_DNA"/>
</dbReference>
<name>A0A371QZ23_9CREN</name>
<dbReference type="AlphaFoldDB" id="A0A371QZ23"/>
<protein>
    <submittedName>
        <fullName evidence="1">Uncharacterized protein</fullName>
    </submittedName>
</protein>
<reference evidence="3 4" key="1">
    <citation type="submission" date="2017-07" db="EMBL/GenBank/DDBJ databases">
        <title>Draft genome sequence of aerobic hyperthermophilic archaea, Pyrobaculum aerophilum YKB31 and YKB32.</title>
        <authorList>
            <person name="Mochizuki T."/>
            <person name="Berliner A.J."/>
            <person name="Yoshida-Takashima Y."/>
            <person name="Takaki Y."/>
            <person name="Nunoura T."/>
            <person name="Takai K."/>
        </authorList>
    </citation>
    <scope>NUCLEOTIDE SEQUENCE [LARGE SCALE GENOMIC DNA]</scope>
    <source>
        <strain evidence="1 4">YKB31</strain>
        <strain evidence="2 3">YKB32</strain>
    </source>
</reference>
<dbReference type="RefSeq" id="WP_116421112.1">
    <property type="nucleotide sequence ID" value="NZ_NMUE01000016.1"/>
</dbReference>
<accession>A0A371QZ23</accession>
<proteinExistence type="predicted"/>
<evidence type="ECO:0000313" key="3">
    <source>
        <dbReference type="Proteomes" id="UP000256877"/>
    </source>
</evidence>
<dbReference type="OrthoDB" id="28675at2157"/>
<comment type="caution">
    <text evidence="1">The sequence shown here is derived from an EMBL/GenBank/DDBJ whole genome shotgun (WGS) entry which is preliminary data.</text>
</comment>
<evidence type="ECO:0000313" key="2">
    <source>
        <dbReference type="EMBL" id="RFA98458.1"/>
    </source>
</evidence>
<dbReference type="Proteomes" id="UP000256877">
    <property type="component" value="Unassembled WGS sequence"/>
</dbReference>
<gene>
    <name evidence="1" type="ORF">CGL51_06340</name>
    <name evidence="2" type="ORF">CGL52_07020</name>
</gene>
<evidence type="ECO:0000313" key="1">
    <source>
        <dbReference type="EMBL" id="RFA96029.1"/>
    </source>
</evidence>